<dbReference type="Pfam" id="PF13505">
    <property type="entry name" value="OMP_b-brl"/>
    <property type="match status" value="1"/>
</dbReference>
<proteinExistence type="predicted"/>
<evidence type="ECO:0000313" key="4">
    <source>
        <dbReference type="EMBL" id="MBN9413508.1"/>
    </source>
</evidence>
<dbReference type="InterPro" id="IPR011250">
    <property type="entry name" value="OMP/PagP_B-barrel"/>
</dbReference>
<organism evidence="4 5">
    <name type="scientific">Candidatus Paracaedimonas acanthamoebae</name>
    <dbReference type="NCBI Taxonomy" id="244581"/>
    <lineage>
        <taxon>Bacteria</taxon>
        <taxon>Pseudomonadati</taxon>
        <taxon>Pseudomonadota</taxon>
        <taxon>Alphaproteobacteria</taxon>
        <taxon>Holosporales</taxon>
        <taxon>Caedimonadaceae</taxon>
        <taxon>Candidatus Paracaedimonas</taxon>
    </lineage>
</organism>
<keyword evidence="1 2" id="KW-0732">Signal</keyword>
<dbReference type="InterPro" id="IPR027385">
    <property type="entry name" value="Beta-barrel_OMP"/>
</dbReference>
<dbReference type="Proteomes" id="UP000664414">
    <property type="component" value="Unassembled WGS sequence"/>
</dbReference>
<feature type="domain" description="Outer membrane protein beta-barrel" evidence="3">
    <location>
        <begin position="10"/>
        <end position="186"/>
    </location>
</feature>
<name>A0A8J7Q1Q2_9PROT</name>
<evidence type="ECO:0000259" key="3">
    <source>
        <dbReference type="Pfam" id="PF13505"/>
    </source>
</evidence>
<accession>A0A8J7Q1Q2</accession>
<sequence>MKKLALMLASAAALTSVANAAVEGKNFTGFYVGGQLGYGSGKVKQTASSDLGTSGVVGGLHVGFGKEFNNRLFLGLEAFGNLSNTEGKLNASGDKYRRRNEFGAAIVPGFVCGNALLYVTAGISSATWKTTGHSKRVTGFVPGLGVAFKTSDRVTVGVQGTQALYKKHAGLKARTTDVTGRISYTF</sequence>
<dbReference type="AlphaFoldDB" id="A0A8J7Q1Q2"/>
<protein>
    <submittedName>
        <fullName evidence="4">Outer membrane beta-barrel protein</fullName>
    </submittedName>
</protein>
<evidence type="ECO:0000313" key="5">
    <source>
        <dbReference type="Proteomes" id="UP000664414"/>
    </source>
</evidence>
<reference evidence="4" key="1">
    <citation type="submission" date="2021-02" db="EMBL/GenBank/DDBJ databases">
        <title>Thiocyanate and organic carbon inputs drive convergent selection for specific autotrophic Afipia and Thiobacillus strains within complex microbiomes.</title>
        <authorList>
            <person name="Huddy R.J."/>
            <person name="Sachdeva R."/>
            <person name="Kadzinga F."/>
            <person name="Kantor R.S."/>
            <person name="Harrison S.T.L."/>
            <person name="Banfield J.F."/>
        </authorList>
    </citation>
    <scope>NUCLEOTIDE SEQUENCE</scope>
    <source>
        <strain evidence="4">SCN18_10_11_15_R4_P_38_20</strain>
    </source>
</reference>
<feature type="chain" id="PRO_5035183687" evidence="2">
    <location>
        <begin position="21"/>
        <end position="186"/>
    </location>
</feature>
<comment type="caution">
    <text evidence="4">The sequence shown here is derived from an EMBL/GenBank/DDBJ whole genome shotgun (WGS) entry which is preliminary data.</text>
</comment>
<evidence type="ECO:0000256" key="1">
    <source>
        <dbReference type="ARBA" id="ARBA00022729"/>
    </source>
</evidence>
<dbReference type="Gene3D" id="2.40.160.20">
    <property type="match status" value="1"/>
</dbReference>
<gene>
    <name evidence="4" type="ORF">J0H12_06270</name>
</gene>
<dbReference type="SUPFAM" id="SSF56925">
    <property type="entry name" value="OMPA-like"/>
    <property type="match status" value="1"/>
</dbReference>
<feature type="signal peptide" evidence="2">
    <location>
        <begin position="1"/>
        <end position="20"/>
    </location>
</feature>
<evidence type="ECO:0000256" key="2">
    <source>
        <dbReference type="SAM" id="SignalP"/>
    </source>
</evidence>
<dbReference type="EMBL" id="JAFKGL010000025">
    <property type="protein sequence ID" value="MBN9413508.1"/>
    <property type="molecule type" value="Genomic_DNA"/>
</dbReference>